<reference evidence="2" key="1">
    <citation type="journal article" date="2012" name="Nat. Genet.">
        <title>Lifestyle transitions in plant pathogenic Colletotrichum fungi deciphered by genome and transcriptome analyses.</title>
        <authorList>
            <person name="O'Connell R.J."/>
            <person name="Thon M.R."/>
            <person name="Hacquard S."/>
            <person name="Amyotte S.G."/>
            <person name="Kleemann J."/>
            <person name="Torres M.F."/>
            <person name="Damm U."/>
            <person name="Buiate E.A."/>
            <person name="Epstein L."/>
            <person name="Alkan N."/>
            <person name="Altmueller J."/>
            <person name="Alvarado-Balderrama L."/>
            <person name="Bauser C.A."/>
            <person name="Becker C."/>
            <person name="Birren B.W."/>
            <person name="Chen Z."/>
            <person name="Choi J."/>
            <person name="Crouch J.A."/>
            <person name="Duvick J.P."/>
            <person name="Farman M.A."/>
            <person name="Gan P."/>
            <person name="Heiman D."/>
            <person name="Henrissat B."/>
            <person name="Howard R.J."/>
            <person name="Kabbage M."/>
            <person name="Koch C."/>
            <person name="Kracher B."/>
            <person name="Kubo Y."/>
            <person name="Law A.D."/>
            <person name="Lebrun M.-H."/>
            <person name="Lee Y.-H."/>
            <person name="Miyara I."/>
            <person name="Moore N."/>
            <person name="Neumann U."/>
            <person name="Nordstroem K."/>
            <person name="Panaccione D.G."/>
            <person name="Panstruga R."/>
            <person name="Place M."/>
            <person name="Proctor R.H."/>
            <person name="Prusky D."/>
            <person name="Rech G."/>
            <person name="Reinhardt R."/>
            <person name="Rollins J.A."/>
            <person name="Rounsley S."/>
            <person name="Schardl C.L."/>
            <person name="Schwartz D.C."/>
            <person name="Shenoy N."/>
            <person name="Shirasu K."/>
            <person name="Sikhakolli U.R."/>
            <person name="Stueber K."/>
            <person name="Sukno S.A."/>
            <person name="Sweigard J.A."/>
            <person name="Takano Y."/>
            <person name="Takahara H."/>
            <person name="Trail F."/>
            <person name="van der Does H.C."/>
            <person name="Voll L.M."/>
            <person name="Will I."/>
            <person name="Young S."/>
            <person name="Zeng Q."/>
            <person name="Zhang J."/>
            <person name="Zhou S."/>
            <person name="Dickman M.B."/>
            <person name="Schulze-Lefert P."/>
            <person name="Ver Loren van Themaat E."/>
            <person name="Ma L.-J."/>
            <person name="Vaillancourt L.J."/>
        </authorList>
    </citation>
    <scope>NUCLEOTIDE SEQUENCE [LARGE SCALE GENOMIC DNA]</scope>
    <source>
        <strain evidence="2">M1.001 / M2 / FGSC 10212</strain>
    </source>
</reference>
<dbReference type="HOGENOM" id="CLU_1896056_0_0_1"/>
<evidence type="ECO:0000313" key="2">
    <source>
        <dbReference type="Proteomes" id="UP000008782"/>
    </source>
</evidence>
<keyword evidence="2" id="KW-1185">Reference proteome</keyword>
<protein>
    <submittedName>
        <fullName evidence="1">Uncharacterized protein</fullName>
    </submittedName>
</protein>
<dbReference type="Proteomes" id="UP000008782">
    <property type="component" value="Unassembled WGS sequence"/>
</dbReference>
<dbReference type="RefSeq" id="XP_008088881.1">
    <property type="nucleotide sequence ID" value="XM_008090690.1"/>
</dbReference>
<gene>
    <name evidence="1" type="ORF">GLRG_00005</name>
</gene>
<evidence type="ECO:0000313" key="1">
    <source>
        <dbReference type="EMBL" id="EFQ24861.1"/>
    </source>
</evidence>
<name>E3Q2N2_COLGM</name>
<sequence>MSSVHSLSADGCSDQSSMPLVTASSYSMASERFLMDLVEGLLLDPLLCFRPGEYVFRLVTAAPSPVRRGECFRESAIMAVFSLRPRRVMVELIRHEELVKLGLPTFNWPDLPVKRRGIYDENAIVRGDTRSLSR</sequence>
<dbReference type="EMBL" id="GG697331">
    <property type="protein sequence ID" value="EFQ24861.1"/>
    <property type="molecule type" value="Genomic_DNA"/>
</dbReference>
<dbReference type="VEuPathDB" id="FungiDB:GLRG_00005"/>
<accession>E3Q2N2</accession>
<dbReference type="GeneID" id="24405370"/>
<organism evidence="2">
    <name type="scientific">Colletotrichum graminicola (strain M1.001 / M2 / FGSC 10212)</name>
    <name type="common">Maize anthracnose fungus</name>
    <name type="synonym">Glomerella graminicola</name>
    <dbReference type="NCBI Taxonomy" id="645133"/>
    <lineage>
        <taxon>Eukaryota</taxon>
        <taxon>Fungi</taxon>
        <taxon>Dikarya</taxon>
        <taxon>Ascomycota</taxon>
        <taxon>Pezizomycotina</taxon>
        <taxon>Sordariomycetes</taxon>
        <taxon>Hypocreomycetidae</taxon>
        <taxon>Glomerellales</taxon>
        <taxon>Glomerellaceae</taxon>
        <taxon>Colletotrichum</taxon>
        <taxon>Colletotrichum graminicola species complex</taxon>
    </lineage>
</organism>
<dbReference type="AlphaFoldDB" id="E3Q2N2"/>
<proteinExistence type="predicted"/>